<protein>
    <recommendedName>
        <fullName evidence="4">ER membrane protein complex subunit 2</fullName>
    </recommendedName>
</protein>
<evidence type="ECO:0000256" key="4">
    <source>
        <dbReference type="RuleBase" id="RU367091"/>
    </source>
</evidence>
<dbReference type="FunFam" id="1.25.40.10:FF:000478">
    <property type="entry name" value="GG16802"/>
    <property type="match status" value="1"/>
</dbReference>
<dbReference type="InterPro" id="IPR011990">
    <property type="entry name" value="TPR-like_helical_dom_sf"/>
</dbReference>
<sequence>MYNFEELDWTDVRDLFRKWREGNERKSDDVIQLWEAVLEDRQEKLGNERYIVLEQIIISALDCARIDIADKCIKILNKKFPKSLRVLKYQAMKLEAMECYDDALQILETLISRDETNAAPRKRRITIFMEKGRNVDAIKELTDYLKIFMSDQEAWQMLSDLYLAEGDLSKAAFCIEELILHNPHSHLLHQRLADIKYTQGAFENWEIAKVYYCQSIKLNPNNVRSLYGLYLASINLSNSQKLAANKKKEHIKLAQWALQQVKNIHDKQKCDSSLVKSLESALGSLQI</sequence>
<dbReference type="InterPro" id="IPR055217">
    <property type="entry name" value="TPR_EMC2"/>
</dbReference>
<evidence type="ECO:0000313" key="6">
    <source>
        <dbReference type="EMBL" id="NOV46495.1"/>
    </source>
</evidence>
<dbReference type="GO" id="GO:0072546">
    <property type="term" value="C:EMC complex"/>
    <property type="evidence" value="ECO:0007669"/>
    <property type="project" value="UniProtKB-UniRule"/>
</dbReference>
<evidence type="ECO:0000256" key="1">
    <source>
        <dbReference type="ARBA" id="ARBA00010361"/>
    </source>
</evidence>
<comment type="subunit">
    <text evidence="4">Component of the ER membrane protein complex (EMC).</text>
</comment>
<evidence type="ECO:0000256" key="3">
    <source>
        <dbReference type="ARBA" id="ARBA00022803"/>
    </source>
</evidence>
<dbReference type="SUPFAM" id="SSF48452">
    <property type="entry name" value="TPR-like"/>
    <property type="match status" value="1"/>
</dbReference>
<evidence type="ECO:0000256" key="2">
    <source>
        <dbReference type="ARBA" id="ARBA00022737"/>
    </source>
</evidence>
<comment type="function">
    <text evidence="4">Part of the endoplasmic reticulum membrane protein complex (EMC) that enables the energy-independent insertion into endoplasmic reticulum membranes of newly synthesized membrane proteins.</text>
</comment>
<proteinExistence type="inferred from homology"/>
<keyword evidence="4" id="KW-0256">Endoplasmic reticulum</keyword>
<evidence type="ECO:0000259" key="5">
    <source>
        <dbReference type="Pfam" id="PF22890"/>
    </source>
</evidence>
<dbReference type="EMBL" id="GIIL01002769">
    <property type="protein sequence ID" value="NOV46495.1"/>
    <property type="molecule type" value="Transcribed_RNA"/>
</dbReference>
<dbReference type="PANTHER" id="PTHR12760">
    <property type="entry name" value="TETRATRICOPEPTIDE REPEAT PROTEIN"/>
    <property type="match status" value="1"/>
</dbReference>
<comment type="similarity">
    <text evidence="1 4">Belongs to the EMC2 family.</text>
</comment>
<dbReference type="InterPro" id="IPR039856">
    <property type="entry name" value="EMC2-like"/>
</dbReference>
<keyword evidence="3" id="KW-0802">TPR repeat</keyword>
<dbReference type="Gene3D" id="1.25.40.10">
    <property type="entry name" value="Tetratricopeptide repeat domain"/>
    <property type="match status" value="1"/>
</dbReference>
<reference evidence="6" key="1">
    <citation type="submission" date="2020-03" db="EMBL/GenBank/DDBJ databases">
        <title>Transcriptomic Profiling of the Digestive Tract of the Rat Flea, Xenopsylla cheopis, Following Blood Feeding and Infection with Yersinia pestis.</title>
        <authorList>
            <person name="Bland D.M."/>
            <person name="Martens C.A."/>
            <person name="Virtaneva K."/>
            <person name="Kanakabandi K."/>
            <person name="Long D."/>
            <person name="Rosenke R."/>
            <person name="Saturday G.A."/>
            <person name="Hoyt F.H."/>
            <person name="Bruno D.P."/>
            <person name="Ribeiro J.M.C."/>
            <person name="Hinnebusch J."/>
        </authorList>
    </citation>
    <scope>NUCLEOTIDE SEQUENCE</scope>
</reference>
<comment type="subcellular location">
    <subcellularLocation>
        <location evidence="4">Endoplasmic reticulum membrane</location>
        <topology evidence="4">Peripheral membrane protein</topology>
        <orientation evidence="4">Cytoplasmic side</orientation>
    </subcellularLocation>
</comment>
<dbReference type="Pfam" id="PF22890">
    <property type="entry name" value="TPR_EMC2"/>
    <property type="match status" value="1"/>
</dbReference>
<keyword evidence="4" id="KW-0472">Membrane</keyword>
<organism evidence="6">
    <name type="scientific">Xenopsylla cheopis</name>
    <name type="common">Oriental rat flea</name>
    <name type="synonym">Pulex cheopis</name>
    <dbReference type="NCBI Taxonomy" id="163159"/>
    <lineage>
        <taxon>Eukaryota</taxon>
        <taxon>Metazoa</taxon>
        <taxon>Ecdysozoa</taxon>
        <taxon>Arthropoda</taxon>
        <taxon>Hexapoda</taxon>
        <taxon>Insecta</taxon>
        <taxon>Pterygota</taxon>
        <taxon>Neoptera</taxon>
        <taxon>Endopterygota</taxon>
        <taxon>Siphonaptera</taxon>
        <taxon>Pulicidae</taxon>
        <taxon>Xenopsyllinae</taxon>
        <taxon>Xenopsylla</taxon>
    </lineage>
</organism>
<accession>A0A6M2DJK9</accession>
<dbReference type="AlphaFoldDB" id="A0A6M2DJK9"/>
<keyword evidence="2" id="KW-0677">Repeat</keyword>
<name>A0A6M2DJK9_XENCH</name>
<feature type="domain" description="EMC2 TPR-like" evidence="5">
    <location>
        <begin position="89"/>
        <end position="195"/>
    </location>
</feature>